<dbReference type="InterPro" id="IPR007410">
    <property type="entry name" value="LpqE-like"/>
</dbReference>
<feature type="compositionally biased region" description="Basic and acidic residues" evidence="1">
    <location>
        <begin position="235"/>
        <end position="246"/>
    </location>
</feature>
<reference evidence="3 4" key="1">
    <citation type="submission" date="2016-10" db="EMBL/GenBank/DDBJ databases">
        <authorList>
            <person name="de Groot N.N."/>
        </authorList>
    </citation>
    <scope>NUCLEOTIDE SEQUENCE [LARGE SCALE GENOMIC DNA]</scope>
    <source>
        <strain evidence="3 4">DSM 43794</strain>
    </source>
</reference>
<feature type="compositionally biased region" description="Acidic residues" evidence="1">
    <location>
        <begin position="220"/>
        <end position="233"/>
    </location>
</feature>
<dbReference type="Gene3D" id="2.60.40.1890">
    <property type="entry name" value="PCu(A)C copper chaperone"/>
    <property type="match status" value="1"/>
</dbReference>
<dbReference type="PROSITE" id="PS51257">
    <property type="entry name" value="PROKAR_LIPOPROTEIN"/>
    <property type="match status" value="1"/>
</dbReference>
<dbReference type="Pfam" id="PF04314">
    <property type="entry name" value="PCuAC"/>
    <property type="match status" value="1"/>
</dbReference>
<proteinExistence type="predicted"/>
<gene>
    <name evidence="3" type="ORF">SAMN04489764_2224</name>
</gene>
<feature type="chain" id="PRO_5011512948" evidence="2">
    <location>
        <begin position="33"/>
        <end position="246"/>
    </location>
</feature>
<feature type="region of interest" description="Disordered" evidence="1">
    <location>
        <begin position="177"/>
        <end position="246"/>
    </location>
</feature>
<keyword evidence="2" id="KW-0732">Signal</keyword>
<organism evidence="3 4">
    <name type="scientific">Thermostaphylospora chromogena</name>
    <dbReference type="NCBI Taxonomy" id="35622"/>
    <lineage>
        <taxon>Bacteria</taxon>
        <taxon>Bacillati</taxon>
        <taxon>Actinomycetota</taxon>
        <taxon>Actinomycetes</taxon>
        <taxon>Streptosporangiales</taxon>
        <taxon>Thermomonosporaceae</taxon>
        <taxon>Thermostaphylospora</taxon>
    </lineage>
</organism>
<dbReference type="STRING" id="35622.SAMN04489764_2224"/>
<name>A0A1H1DY94_9ACTN</name>
<evidence type="ECO:0000256" key="1">
    <source>
        <dbReference type="SAM" id="MobiDB-lite"/>
    </source>
</evidence>
<sequence length="246" mass="25689">MRDKEISTVTRTSRSRVITAAAAFLAAVPALAGCGVGFDANTIKPYAPTEATAVTSRGITISQAFLLGPEPGGQLAPGENTPLYMAITNTNEGTDTLVGATTEDGIGKVKIESPIQLPQNTLVHTRDESGGPSRVVIEKLYRVLTGGEYVTVNLQFNNAGVVPISVPVIPRSREFATFPPAPASESGEETATPSPAPTESQEALPEDSEAEAAESGTDAAESEATDTESEATDAEQQHAEEHSEEH</sequence>
<keyword evidence="4" id="KW-1185">Reference proteome</keyword>
<evidence type="ECO:0000313" key="3">
    <source>
        <dbReference type="EMBL" id="SDQ81417.1"/>
    </source>
</evidence>
<protein>
    <submittedName>
        <fullName evidence="3">Copper(I)-binding protein</fullName>
    </submittedName>
</protein>
<evidence type="ECO:0000313" key="4">
    <source>
        <dbReference type="Proteomes" id="UP000217103"/>
    </source>
</evidence>
<dbReference type="EMBL" id="FNKK01000002">
    <property type="protein sequence ID" value="SDQ81417.1"/>
    <property type="molecule type" value="Genomic_DNA"/>
</dbReference>
<evidence type="ECO:0000256" key="2">
    <source>
        <dbReference type="SAM" id="SignalP"/>
    </source>
</evidence>
<dbReference type="InterPro" id="IPR036182">
    <property type="entry name" value="PCuAC_sf"/>
</dbReference>
<dbReference type="SUPFAM" id="SSF110087">
    <property type="entry name" value="DR1885-like metal-binding protein"/>
    <property type="match status" value="1"/>
</dbReference>
<feature type="compositionally biased region" description="Polar residues" evidence="1">
    <location>
        <begin position="189"/>
        <end position="201"/>
    </location>
</feature>
<accession>A0A1H1DY94</accession>
<feature type="signal peptide" evidence="2">
    <location>
        <begin position="1"/>
        <end position="32"/>
    </location>
</feature>
<dbReference type="AlphaFoldDB" id="A0A1H1DY94"/>
<dbReference type="Proteomes" id="UP000217103">
    <property type="component" value="Unassembled WGS sequence"/>
</dbReference>